<dbReference type="InterPro" id="IPR003719">
    <property type="entry name" value="Phenazine_PhzF-like"/>
</dbReference>
<dbReference type="EC" id="5.3.3.17" evidence="3"/>
<dbReference type="EMBL" id="JACIIU010000001">
    <property type="protein sequence ID" value="MBB6259784.1"/>
    <property type="molecule type" value="Genomic_DNA"/>
</dbReference>
<reference evidence="3 4" key="1">
    <citation type="submission" date="2020-08" db="EMBL/GenBank/DDBJ databases">
        <title>Genomic Encyclopedia of Type Strains, Phase IV (KMG-IV): sequencing the most valuable type-strain genomes for metagenomic binning, comparative biology and taxonomic classification.</title>
        <authorList>
            <person name="Goeker M."/>
        </authorList>
    </citation>
    <scope>NUCLEOTIDE SEQUENCE [LARGE SCALE GENOMIC DNA]</scope>
    <source>
        <strain evidence="3 4">DSM 22336</strain>
    </source>
</reference>
<dbReference type="Proteomes" id="UP000555393">
    <property type="component" value="Unassembled WGS sequence"/>
</dbReference>
<gene>
    <name evidence="3" type="ORF">FHS77_000292</name>
</gene>
<dbReference type="RefSeq" id="WP_184218921.1">
    <property type="nucleotide sequence ID" value="NZ_JACIIU010000001.1"/>
</dbReference>
<dbReference type="Pfam" id="PF02567">
    <property type="entry name" value="PhzC-PhzF"/>
    <property type="match status" value="1"/>
</dbReference>
<comment type="similarity">
    <text evidence="1">Belongs to the PhzF family.</text>
</comment>
<evidence type="ECO:0000256" key="2">
    <source>
        <dbReference type="PIRSR" id="PIRSR016184-1"/>
    </source>
</evidence>
<evidence type="ECO:0000313" key="4">
    <source>
        <dbReference type="Proteomes" id="UP000555393"/>
    </source>
</evidence>
<dbReference type="Gene3D" id="3.10.310.10">
    <property type="entry name" value="Diaminopimelate Epimerase, Chain A, domain 1"/>
    <property type="match status" value="2"/>
</dbReference>
<name>A0A841M2F6_9HYPH</name>
<dbReference type="GO" id="GO:0005737">
    <property type="term" value="C:cytoplasm"/>
    <property type="evidence" value="ECO:0007669"/>
    <property type="project" value="TreeGrafter"/>
</dbReference>
<sequence>MSSARFYEVYDVFTDKALAGNPLAIVHDAQDLSDAAMLSIAREFNLSETVFISAPENPLHMAALRIFTPNFELPFAGHPTVGTAISLAAKLKSETEVDQIVVLEEKIGLVRCVVNSQGKVSFAEFDLPQLPKQLDIKVEKEEAAAAIGLGAHEIGFENHVPGVWSAGAPYLMVPVANMIAAAKVSVDPVFVRENLTNVNGRSLPIYIYCRDTRLFDSDYHARMFVTEGNVYEDPATGSAAAAFSGVVHKFDQPLDGETQIWIEQGIEMERQSRIRLELDIKQQKITNARIGGSAVKVAEGHLYI</sequence>
<keyword evidence="3" id="KW-0413">Isomerase</keyword>
<dbReference type="AlphaFoldDB" id="A0A841M2F6"/>
<proteinExistence type="inferred from homology"/>
<accession>A0A841M2F6</accession>
<dbReference type="NCBIfam" id="TIGR00654">
    <property type="entry name" value="PhzF_family"/>
    <property type="match status" value="1"/>
</dbReference>
<protein>
    <submittedName>
        <fullName evidence="3">Trans-2,3-dihydro-3-hydroxyanthranilate isomerase</fullName>
        <ecNumber evidence="3">5.3.3.17</ecNumber>
    </submittedName>
</protein>
<comment type="caution">
    <text evidence="3">The sequence shown here is derived from an EMBL/GenBank/DDBJ whole genome shotgun (WGS) entry which is preliminary data.</text>
</comment>
<dbReference type="SUPFAM" id="SSF54506">
    <property type="entry name" value="Diaminopimelate epimerase-like"/>
    <property type="match status" value="1"/>
</dbReference>
<organism evidence="3 4">
    <name type="scientific">Paenochrobactrum gallinarii</name>
    <dbReference type="NCBI Taxonomy" id="643673"/>
    <lineage>
        <taxon>Bacteria</taxon>
        <taxon>Pseudomonadati</taxon>
        <taxon>Pseudomonadota</taxon>
        <taxon>Alphaproteobacteria</taxon>
        <taxon>Hyphomicrobiales</taxon>
        <taxon>Brucellaceae</taxon>
        <taxon>Paenochrobactrum</taxon>
    </lineage>
</organism>
<feature type="active site" evidence="2">
    <location>
        <position position="48"/>
    </location>
</feature>
<evidence type="ECO:0000256" key="1">
    <source>
        <dbReference type="ARBA" id="ARBA00008270"/>
    </source>
</evidence>
<evidence type="ECO:0000313" key="3">
    <source>
        <dbReference type="EMBL" id="MBB6259784.1"/>
    </source>
</evidence>
<dbReference type="PANTHER" id="PTHR13774">
    <property type="entry name" value="PHENAZINE BIOSYNTHESIS PROTEIN"/>
    <property type="match status" value="1"/>
</dbReference>
<dbReference type="PANTHER" id="PTHR13774:SF32">
    <property type="entry name" value="ANTISENSE-ENHANCING SEQUENCE 1"/>
    <property type="match status" value="1"/>
</dbReference>
<dbReference type="PIRSF" id="PIRSF016184">
    <property type="entry name" value="PhzC_PhzF"/>
    <property type="match status" value="1"/>
</dbReference>
<dbReference type="GO" id="GO:0102943">
    <property type="term" value="F:trans-2,3-dihydro-3-hydroxy-anthranilate isomerase activity"/>
    <property type="evidence" value="ECO:0007669"/>
    <property type="project" value="UniProtKB-EC"/>
</dbReference>
<keyword evidence="4" id="KW-1185">Reference proteome</keyword>